<organism evidence="1 2">
    <name type="scientific">Chryseobacterium antibioticum</name>
    <dbReference type="NCBI Taxonomy" id="2728847"/>
    <lineage>
        <taxon>Bacteria</taxon>
        <taxon>Pseudomonadati</taxon>
        <taxon>Bacteroidota</taxon>
        <taxon>Flavobacteriia</taxon>
        <taxon>Flavobacteriales</taxon>
        <taxon>Weeksellaceae</taxon>
        <taxon>Chryseobacterium group</taxon>
        <taxon>Chryseobacterium</taxon>
    </lineage>
</organism>
<protein>
    <submittedName>
        <fullName evidence="1">Uncharacterized protein</fullName>
    </submittedName>
</protein>
<comment type="caution">
    <text evidence="1">The sequence shown here is derived from an EMBL/GenBank/DDBJ whole genome shotgun (WGS) entry which is preliminary data.</text>
</comment>
<name>A0A7Y0ARF5_9FLAO</name>
<dbReference type="EMBL" id="JABBGI010000036">
    <property type="protein sequence ID" value="NML72083.1"/>
    <property type="molecule type" value="Genomic_DNA"/>
</dbReference>
<evidence type="ECO:0000313" key="2">
    <source>
        <dbReference type="Proteomes" id="UP000544054"/>
    </source>
</evidence>
<keyword evidence="2" id="KW-1185">Reference proteome</keyword>
<accession>A0A7Y0ARF5</accession>
<reference evidence="1 2" key="1">
    <citation type="submission" date="2020-04" db="EMBL/GenBank/DDBJ databases">
        <title>Chryseobacterium sp. RP-3-3 sp. nov., isolated from Jeju soil.</title>
        <authorList>
            <person name="Dahal R.H."/>
        </authorList>
    </citation>
    <scope>NUCLEOTIDE SEQUENCE [LARGE SCALE GENOMIC DNA]</scope>
    <source>
        <strain evidence="1 2">RP-3-3</strain>
    </source>
</reference>
<sequence>MNYIDKETIPRCKIEDKEFEWGEPYKIYTPIFYFIDLSSSKLENSIKLFGENNFKQQLLLMYNVINNYEEFEKLVNYGGEEFNRKIILELINSYMKENENIIAPWEKYDIGLIENDYMKYIEEKLGETLYYVKMEQV</sequence>
<evidence type="ECO:0000313" key="1">
    <source>
        <dbReference type="EMBL" id="NML72083.1"/>
    </source>
</evidence>
<proteinExistence type="predicted"/>
<gene>
    <name evidence="1" type="ORF">HHL23_20150</name>
</gene>
<dbReference type="RefSeq" id="WP_169236540.1">
    <property type="nucleotide sequence ID" value="NZ_JABBGI010000036.1"/>
</dbReference>
<dbReference type="Proteomes" id="UP000544054">
    <property type="component" value="Unassembled WGS sequence"/>
</dbReference>
<dbReference type="AlphaFoldDB" id="A0A7Y0ARF5"/>